<sequence>MKVWVTRDKGDGHEWVDIWRGRVKPILKEKKRFSGGLSLFTLFTSECKTVFGFTPRKGSCRQMELSLKEIE</sequence>
<name>A0A0F9KC83_9ZZZZ</name>
<organism evidence="1">
    <name type="scientific">marine sediment metagenome</name>
    <dbReference type="NCBI Taxonomy" id="412755"/>
    <lineage>
        <taxon>unclassified sequences</taxon>
        <taxon>metagenomes</taxon>
        <taxon>ecological metagenomes</taxon>
    </lineage>
</organism>
<gene>
    <name evidence="1" type="ORF">LCGC14_1652470</name>
</gene>
<evidence type="ECO:0000313" key="1">
    <source>
        <dbReference type="EMBL" id="KKM19748.1"/>
    </source>
</evidence>
<dbReference type="AlphaFoldDB" id="A0A0F9KC83"/>
<accession>A0A0F9KC83</accession>
<dbReference type="EMBL" id="LAZR01013917">
    <property type="protein sequence ID" value="KKM19748.1"/>
    <property type="molecule type" value="Genomic_DNA"/>
</dbReference>
<comment type="caution">
    <text evidence="1">The sequence shown here is derived from an EMBL/GenBank/DDBJ whole genome shotgun (WGS) entry which is preliminary data.</text>
</comment>
<proteinExistence type="predicted"/>
<reference evidence="1" key="1">
    <citation type="journal article" date="2015" name="Nature">
        <title>Complex archaea that bridge the gap between prokaryotes and eukaryotes.</title>
        <authorList>
            <person name="Spang A."/>
            <person name="Saw J.H."/>
            <person name="Jorgensen S.L."/>
            <person name="Zaremba-Niedzwiedzka K."/>
            <person name="Martijn J."/>
            <person name="Lind A.E."/>
            <person name="van Eijk R."/>
            <person name="Schleper C."/>
            <person name="Guy L."/>
            <person name="Ettema T.J."/>
        </authorList>
    </citation>
    <scope>NUCLEOTIDE SEQUENCE</scope>
</reference>
<protein>
    <submittedName>
        <fullName evidence="1">Uncharacterized protein</fullName>
    </submittedName>
</protein>